<dbReference type="RefSeq" id="WP_195992753.1">
    <property type="nucleotide sequence ID" value="NZ_JADPBJ010000037.1"/>
</dbReference>
<dbReference type="CDD" id="cd00093">
    <property type="entry name" value="HTH_XRE"/>
    <property type="match status" value="1"/>
</dbReference>
<dbReference type="InterPro" id="IPR010982">
    <property type="entry name" value="Lambda_DNA-bd_dom_sf"/>
</dbReference>
<name>A0AB35IV42_9FIRM</name>
<dbReference type="Proteomes" id="UP001211987">
    <property type="component" value="Unassembled WGS sequence"/>
</dbReference>
<dbReference type="GO" id="GO:0003677">
    <property type="term" value="F:DNA binding"/>
    <property type="evidence" value="ECO:0007669"/>
    <property type="project" value="InterPro"/>
</dbReference>
<reference evidence="2" key="1">
    <citation type="submission" date="2023-01" db="EMBL/GenBank/DDBJ databases">
        <title>Human gut microbiome strain richness.</title>
        <authorList>
            <person name="Chen-Liaw A."/>
        </authorList>
    </citation>
    <scope>NUCLEOTIDE SEQUENCE</scope>
    <source>
        <strain evidence="2">1001217st2_G6_1001217B_191108</strain>
    </source>
</reference>
<dbReference type="EMBL" id="JAQLKE010000085">
    <property type="protein sequence ID" value="MDB7086047.1"/>
    <property type="molecule type" value="Genomic_DNA"/>
</dbReference>
<organism evidence="2 3">
    <name type="scientific">Thomasclavelia ramosa</name>
    <dbReference type="NCBI Taxonomy" id="1547"/>
    <lineage>
        <taxon>Bacteria</taxon>
        <taxon>Bacillati</taxon>
        <taxon>Bacillota</taxon>
        <taxon>Erysipelotrichia</taxon>
        <taxon>Erysipelotrichales</taxon>
        <taxon>Coprobacillaceae</taxon>
        <taxon>Thomasclavelia</taxon>
    </lineage>
</organism>
<sequence>MKAQQAIKKILNQEHMTQKDLSQKLNYTNPTSLNTILRTNNPNTESLIKIMDALDYEIILKPKYGLNKAARSVVLNNDGE</sequence>
<dbReference type="Gene3D" id="1.10.260.40">
    <property type="entry name" value="lambda repressor-like DNA-binding domains"/>
    <property type="match status" value="1"/>
</dbReference>
<evidence type="ECO:0000313" key="3">
    <source>
        <dbReference type="Proteomes" id="UP001211987"/>
    </source>
</evidence>
<dbReference type="SUPFAM" id="SSF47413">
    <property type="entry name" value="lambda repressor-like DNA-binding domains"/>
    <property type="match status" value="1"/>
</dbReference>
<evidence type="ECO:0000259" key="1">
    <source>
        <dbReference type="PROSITE" id="PS50943"/>
    </source>
</evidence>
<dbReference type="PROSITE" id="PS50943">
    <property type="entry name" value="HTH_CROC1"/>
    <property type="match status" value="1"/>
</dbReference>
<dbReference type="Pfam" id="PF01381">
    <property type="entry name" value="HTH_3"/>
    <property type="match status" value="1"/>
</dbReference>
<dbReference type="InterPro" id="IPR001387">
    <property type="entry name" value="Cro/C1-type_HTH"/>
</dbReference>
<protein>
    <submittedName>
        <fullName evidence="2">Helix-turn-helix transcriptional regulator</fullName>
    </submittedName>
</protein>
<accession>A0AB35IV42</accession>
<gene>
    <name evidence="2" type="ORF">PM738_19920</name>
</gene>
<feature type="domain" description="HTH cro/C1-type" evidence="1">
    <location>
        <begin position="7"/>
        <end position="61"/>
    </location>
</feature>
<evidence type="ECO:0000313" key="2">
    <source>
        <dbReference type="EMBL" id="MDB7086047.1"/>
    </source>
</evidence>
<proteinExistence type="predicted"/>
<dbReference type="AlphaFoldDB" id="A0AB35IV42"/>
<comment type="caution">
    <text evidence="2">The sequence shown here is derived from an EMBL/GenBank/DDBJ whole genome shotgun (WGS) entry which is preliminary data.</text>
</comment>